<dbReference type="Proteomes" id="UP001189429">
    <property type="component" value="Unassembled WGS sequence"/>
</dbReference>
<evidence type="ECO:0000313" key="2">
    <source>
        <dbReference type="EMBL" id="CAK0812300.1"/>
    </source>
</evidence>
<reference evidence="2" key="1">
    <citation type="submission" date="2023-10" db="EMBL/GenBank/DDBJ databases">
        <authorList>
            <person name="Chen Y."/>
            <person name="Shah S."/>
            <person name="Dougan E. K."/>
            <person name="Thang M."/>
            <person name="Chan C."/>
        </authorList>
    </citation>
    <scope>NUCLEOTIDE SEQUENCE [LARGE SCALE GENOMIC DNA]</scope>
</reference>
<keyword evidence="3" id="KW-1185">Reference proteome</keyword>
<feature type="compositionally biased region" description="Polar residues" evidence="1">
    <location>
        <begin position="21"/>
        <end position="42"/>
    </location>
</feature>
<sequence>MAYECAWNLQDTGSKGRSESCKTSTACISEQRQSTDSSTTEGIATIEAASLADDSSPDSRRRRMEAAASTAAEQAQIAAQAAEVATEAAAKAARAAAAAAQALHVDDLGRAGSVDELGGAEPLGNLKLGYAAGGAAPAGDGGALRPRGPPQGARGCLPCWGFVLRAAGHTTGLFIGLATALGAALADHRAGVTNAAGGSGEREPRRAGLAALLAAVPRAAARAAFLLLDAAGRAAGQRLHQGGA</sequence>
<gene>
    <name evidence="2" type="ORF">PCOR1329_LOCUS16620</name>
</gene>
<evidence type="ECO:0000313" key="3">
    <source>
        <dbReference type="Proteomes" id="UP001189429"/>
    </source>
</evidence>
<evidence type="ECO:0008006" key="4">
    <source>
        <dbReference type="Google" id="ProtNLM"/>
    </source>
</evidence>
<name>A0ABN9R1V5_9DINO</name>
<evidence type="ECO:0000256" key="1">
    <source>
        <dbReference type="SAM" id="MobiDB-lite"/>
    </source>
</evidence>
<proteinExistence type="predicted"/>
<organism evidence="2 3">
    <name type="scientific">Prorocentrum cordatum</name>
    <dbReference type="NCBI Taxonomy" id="2364126"/>
    <lineage>
        <taxon>Eukaryota</taxon>
        <taxon>Sar</taxon>
        <taxon>Alveolata</taxon>
        <taxon>Dinophyceae</taxon>
        <taxon>Prorocentrales</taxon>
        <taxon>Prorocentraceae</taxon>
        <taxon>Prorocentrum</taxon>
    </lineage>
</organism>
<comment type="caution">
    <text evidence="2">The sequence shown here is derived from an EMBL/GenBank/DDBJ whole genome shotgun (WGS) entry which is preliminary data.</text>
</comment>
<feature type="region of interest" description="Disordered" evidence="1">
    <location>
        <begin position="10"/>
        <end position="68"/>
    </location>
</feature>
<dbReference type="EMBL" id="CAUYUJ010005113">
    <property type="protein sequence ID" value="CAK0812300.1"/>
    <property type="molecule type" value="Genomic_DNA"/>
</dbReference>
<accession>A0ABN9R1V5</accession>
<protein>
    <recommendedName>
        <fullName evidence="4">Solute carrier family 40 protein</fullName>
    </recommendedName>
</protein>